<feature type="non-terminal residue" evidence="17">
    <location>
        <position position="447"/>
    </location>
</feature>
<dbReference type="PANTHER" id="PTHR10489">
    <property type="entry name" value="CELL ADHESION MOLECULE"/>
    <property type="match status" value="1"/>
</dbReference>
<dbReference type="PROSITE" id="PS00237">
    <property type="entry name" value="G_PROTEIN_RECEP_F1_1"/>
    <property type="match status" value="1"/>
</dbReference>
<dbReference type="PANTHER" id="PTHR10489:SF953">
    <property type="entry name" value="APELIN RECEPTOR"/>
    <property type="match status" value="1"/>
</dbReference>
<protein>
    <submittedName>
        <fullName evidence="17">APJ protein</fullName>
    </submittedName>
</protein>
<keyword evidence="8" id="KW-1015">Disulfide bond</keyword>
<evidence type="ECO:0000313" key="18">
    <source>
        <dbReference type="Proteomes" id="UP000886611"/>
    </source>
</evidence>
<dbReference type="GO" id="GO:0009897">
    <property type="term" value="C:external side of plasma membrane"/>
    <property type="evidence" value="ECO:0007669"/>
    <property type="project" value="TreeGrafter"/>
</dbReference>
<dbReference type="GO" id="GO:0030593">
    <property type="term" value="P:neutrophil chemotaxis"/>
    <property type="evidence" value="ECO:0007669"/>
    <property type="project" value="TreeGrafter"/>
</dbReference>
<evidence type="ECO:0000256" key="4">
    <source>
        <dbReference type="ARBA" id="ARBA00022692"/>
    </source>
</evidence>
<evidence type="ECO:0000256" key="13">
    <source>
        <dbReference type="RuleBase" id="RU000688"/>
    </source>
</evidence>
<dbReference type="AlphaFoldDB" id="A0A8X8BR81"/>
<keyword evidence="11" id="KW-0306">Gastrulation</keyword>
<name>A0A8X8BR81_POLSE</name>
<evidence type="ECO:0000256" key="2">
    <source>
        <dbReference type="ARBA" id="ARBA00022473"/>
    </source>
</evidence>
<accession>A0A8X8BR81</accession>
<keyword evidence="12 13" id="KW-0807">Transducer</keyword>
<organism evidence="17 18">
    <name type="scientific">Polypterus senegalus</name>
    <name type="common">Senegal bichir</name>
    <dbReference type="NCBI Taxonomy" id="55291"/>
    <lineage>
        <taxon>Eukaryota</taxon>
        <taxon>Metazoa</taxon>
        <taxon>Chordata</taxon>
        <taxon>Craniata</taxon>
        <taxon>Vertebrata</taxon>
        <taxon>Euteleostomi</taxon>
        <taxon>Actinopterygii</taxon>
        <taxon>Polypteriformes</taxon>
        <taxon>Polypteridae</taxon>
        <taxon>Polypterus</taxon>
    </lineage>
</organism>
<feature type="transmembrane region" description="Helical" evidence="15">
    <location>
        <begin position="257"/>
        <end position="279"/>
    </location>
</feature>
<feature type="transmembrane region" description="Helical" evidence="15">
    <location>
        <begin position="95"/>
        <end position="118"/>
    </location>
</feature>
<dbReference type="PROSITE" id="PS50262">
    <property type="entry name" value="G_PROTEIN_RECEP_F1_2"/>
    <property type="match status" value="1"/>
</dbReference>
<dbReference type="GO" id="GO:0016493">
    <property type="term" value="F:C-C chemokine receptor activity"/>
    <property type="evidence" value="ECO:0007669"/>
    <property type="project" value="TreeGrafter"/>
</dbReference>
<evidence type="ECO:0000256" key="9">
    <source>
        <dbReference type="ARBA" id="ARBA00023170"/>
    </source>
</evidence>
<dbReference type="GO" id="GO:0007369">
    <property type="term" value="P:gastrulation"/>
    <property type="evidence" value="ECO:0007669"/>
    <property type="project" value="UniProtKB-KW"/>
</dbReference>
<evidence type="ECO:0000256" key="6">
    <source>
        <dbReference type="ARBA" id="ARBA00023040"/>
    </source>
</evidence>
<evidence type="ECO:0000256" key="11">
    <source>
        <dbReference type="ARBA" id="ARBA00023218"/>
    </source>
</evidence>
<dbReference type="GO" id="GO:0019957">
    <property type="term" value="F:C-C chemokine binding"/>
    <property type="evidence" value="ECO:0007669"/>
    <property type="project" value="TreeGrafter"/>
</dbReference>
<feature type="non-terminal residue" evidence="17">
    <location>
        <position position="1"/>
    </location>
</feature>
<evidence type="ECO:0000256" key="3">
    <source>
        <dbReference type="ARBA" id="ARBA00022475"/>
    </source>
</evidence>
<dbReference type="EMBL" id="JAATIS010003638">
    <property type="protein sequence ID" value="KAG2464099.1"/>
    <property type="molecule type" value="Genomic_DNA"/>
</dbReference>
<dbReference type="OrthoDB" id="5981855at2759"/>
<keyword evidence="3" id="KW-1003">Cell membrane</keyword>
<evidence type="ECO:0000256" key="7">
    <source>
        <dbReference type="ARBA" id="ARBA00023136"/>
    </source>
</evidence>
<evidence type="ECO:0000256" key="8">
    <source>
        <dbReference type="ARBA" id="ARBA00023157"/>
    </source>
</evidence>
<proteinExistence type="inferred from homology"/>
<evidence type="ECO:0000256" key="5">
    <source>
        <dbReference type="ARBA" id="ARBA00022989"/>
    </source>
</evidence>
<keyword evidence="2" id="KW-0217">Developmental protein</keyword>
<dbReference type="InterPro" id="IPR000276">
    <property type="entry name" value="GPCR_Rhodpsn"/>
</dbReference>
<keyword evidence="4 13" id="KW-0812">Transmembrane</keyword>
<keyword evidence="5 15" id="KW-1133">Transmembrane helix</keyword>
<dbReference type="GO" id="GO:0007204">
    <property type="term" value="P:positive regulation of cytosolic calcium ion concentration"/>
    <property type="evidence" value="ECO:0007669"/>
    <property type="project" value="TreeGrafter"/>
</dbReference>
<dbReference type="InterPro" id="IPR050119">
    <property type="entry name" value="CCR1-9-like"/>
</dbReference>
<comment type="similarity">
    <text evidence="13">Belongs to the G-protein coupled receptor 1 family.</text>
</comment>
<dbReference type="InterPro" id="IPR017452">
    <property type="entry name" value="GPCR_Rhodpsn_7TM"/>
</dbReference>
<evidence type="ECO:0000256" key="1">
    <source>
        <dbReference type="ARBA" id="ARBA00004236"/>
    </source>
</evidence>
<dbReference type="Gene3D" id="1.20.1070.10">
    <property type="entry name" value="Rhodopsin 7-helix transmembrane proteins"/>
    <property type="match status" value="1"/>
</dbReference>
<reference evidence="17 18" key="1">
    <citation type="journal article" date="2021" name="Cell">
        <title>Tracing the genetic footprints of vertebrate landing in non-teleost ray-finned fishes.</title>
        <authorList>
            <person name="Bi X."/>
            <person name="Wang K."/>
            <person name="Yang L."/>
            <person name="Pan H."/>
            <person name="Jiang H."/>
            <person name="Wei Q."/>
            <person name="Fang M."/>
            <person name="Yu H."/>
            <person name="Zhu C."/>
            <person name="Cai Y."/>
            <person name="He Y."/>
            <person name="Gan X."/>
            <person name="Zeng H."/>
            <person name="Yu D."/>
            <person name="Zhu Y."/>
            <person name="Jiang H."/>
            <person name="Qiu Q."/>
            <person name="Yang H."/>
            <person name="Zhang Y.E."/>
            <person name="Wang W."/>
            <person name="Zhu M."/>
            <person name="He S."/>
            <person name="Zhang G."/>
        </authorList>
    </citation>
    <scope>NUCLEOTIDE SEQUENCE [LARGE SCALE GENOMIC DNA]</scope>
    <source>
        <strain evidence="17">Bchr_013</strain>
    </source>
</reference>
<dbReference type="GO" id="GO:0006955">
    <property type="term" value="P:immune response"/>
    <property type="evidence" value="ECO:0007669"/>
    <property type="project" value="TreeGrafter"/>
</dbReference>
<keyword evidence="10" id="KW-0325">Glycoprotein</keyword>
<comment type="subcellular location">
    <subcellularLocation>
        <location evidence="1">Cell membrane</location>
    </subcellularLocation>
</comment>
<feature type="transmembrane region" description="Helical" evidence="15">
    <location>
        <begin position="138"/>
        <end position="157"/>
    </location>
</feature>
<keyword evidence="6 13" id="KW-0297">G-protein coupled receptor</keyword>
<evidence type="ECO:0000256" key="10">
    <source>
        <dbReference type="ARBA" id="ARBA00023180"/>
    </source>
</evidence>
<feature type="transmembrane region" description="Helical" evidence="15">
    <location>
        <begin position="308"/>
        <end position="326"/>
    </location>
</feature>
<dbReference type="SUPFAM" id="SSF81321">
    <property type="entry name" value="Family A G protein-coupled receptor-like"/>
    <property type="match status" value="1"/>
</dbReference>
<keyword evidence="18" id="KW-1185">Reference proteome</keyword>
<feature type="transmembrane region" description="Helical" evidence="15">
    <location>
        <begin position="178"/>
        <end position="201"/>
    </location>
</feature>
<evidence type="ECO:0000259" key="16">
    <source>
        <dbReference type="PROSITE" id="PS50262"/>
    </source>
</evidence>
<evidence type="ECO:0000256" key="12">
    <source>
        <dbReference type="ARBA" id="ARBA00023224"/>
    </source>
</evidence>
<evidence type="ECO:0000256" key="14">
    <source>
        <dbReference type="SAM" id="MobiDB-lite"/>
    </source>
</evidence>
<dbReference type="Proteomes" id="UP000886611">
    <property type="component" value="Unassembled WGS sequence"/>
</dbReference>
<feature type="transmembrane region" description="Helical" evidence="15">
    <location>
        <begin position="52"/>
        <end position="74"/>
    </location>
</feature>
<evidence type="ECO:0000313" key="17">
    <source>
        <dbReference type="EMBL" id="KAG2464099.1"/>
    </source>
</evidence>
<dbReference type="GO" id="GO:0019722">
    <property type="term" value="P:calcium-mediated signaling"/>
    <property type="evidence" value="ECO:0007669"/>
    <property type="project" value="TreeGrafter"/>
</dbReference>
<feature type="transmembrane region" description="Helical" evidence="15">
    <location>
        <begin position="356"/>
        <end position="376"/>
    </location>
</feature>
<feature type="domain" description="G-protein coupled receptors family 1 profile" evidence="16">
    <location>
        <begin position="63"/>
        <end position="373"/>
    </location>
</feature>
<comment type="caution">
    <text evidence="17">The sequence shown here is derived from an EMBL/GenBank/DDBJ whole genome shotgun (WGS) entry which is preliminary data.</text>
</comment>
<sequence>MGSHSAAAALLVTPNISDFFSALSSLETPILEDYVECDYKDWAPTLAIIPTVYILVFIVGSLGNGLVLKVYLQWPWTSSKLLHNQRHSKAGNRGLTDMFIASLALADLAFVFTLPLWAAYTSLGYNWPFGTTLCKLSSYLVVINMYASVFSLTCLSVERYFAIVRSLSFPWRMREGRSWLQLVPVLTIWGLAAILGLPALIFRTAKLRLSEEHDLEELEVALDQREGSMSCEMDYSLLSPDADELAWNVALGLKSTLLGFVLPLVVMMLCYWSVGRAVFRHFGRRNLAMRSGRAGDTSLEIRRQQRRLLSIIITLVCAFLTCWLPYHLNKTLSILTDLGLIPYSCSFDRFLVLAHPYATCLAYVNSCLNPLLYAYFDPSFRRRCAALLACKWTTAFTSRIAHFRSKMNEGAADFSNASEKDGKSHQHCGDSYLSEGSPPSGDTDNSE</sequence>
<feature type="compositionally biased region" description="Basic and acidic residues" evidence="14">
    <location>
        <begin position="418"/>
        <end position="428"/>
    </location>
</feature>
<keyword evidence="7 15" id="KW-0472">Membrane</keyword>
<feature type="region of interest" description="Disordered" evidence="14">
    <location>
        <begin position="414"/>
        <end position="447"/>
    </location>
</feature>
<evidence type="ECO:0000256" key="15">
    <source>
        <dbReference type="SAM" id="Phobius"/>
    </source>
</evidence>
<gene>
    <name evidence="17" type="primary">Aplnr</name>
    <name evidence="17" type="ORF">GTO96_0003766</name>
</gene>
<dbReference type="PRINTS" id="PR00237">
    <property type="entry name" value="GPCRRHODOPSN"/>
</dbReference>
<keyword evidence="9 13" id="KW-0675">Receptor</keyword>
<dbReference type="Pfam" id="PF00001">
    <property type="entry name" value="7tm_1"/>
    <property type="match status" value="1"/>
</dbReference>